<feature type="transmembrane region" description="Helical" evidence="3">
    <location>
        <begin position="12"/>
        <end position="39"/>
    </location>
</feature>
<evidence type="ECO:0000313" key="4">
    <source>
        <dbReference type="EMBL" id="MCO6043566.1"/>
    </source>
</evidence>
<comment type="caution">
    <text evidence="4">The sequence shown here is derived from an EMBL/GenBank/DDBJ whole genome shotgun (WGS) entry which is preliminary data.</text>
</comment>
<feature type="compositionally biased region" description="Polar residues" evidence="2">
    <location>
        <begin position="373"/>
        <end position="388"/>
    </location>
</feature>
<organism evidence="4 5">
    <name type="scientific">Aeoliella straminimaris</name>
    <dbReference type="NCBI Taxonomy" id="2954799"/>
    <lineage>
        <taxon>Bacteria</taxon>
        <taxon>Pseudomonadati</taxon>
        <taxon>Planctomycetota</taxon>
        <taxon>Planctomycetia</taxon>
        <taxon>Pirellulales</taxon>
        <taxon>Lacipirellulaceae</taxon>
        <taxon>Aeoliella</taxon>
    </lineage>
</organism>
<feature type="region of interest" description="Disordered" evidence="2">
    <location>
        <begin position="372"/>
        <end position="506"/>
    </location>
</feature>
<sequence length="605" mass="65362">MSRASRRDNSTTASLFPFLAVLLCTMGVLVVLLVVMASVQLDQAKRKQLAQQPVAAPPVDEALQAKLRAEMARLDGVAEQFKQRRAEMTEQLQEEQQRLGLVEENIRRRQEQLVMLRAEIDELNSLDEGNTDDVQQATERLARQQELIAEMQQEIESLKQKAEQRGDNYYAIVPYVGPNGVRRQPIFIECRRDSVVFQPENIVLTPEDFNASVAAGGPLVSAIRAAHQYYKAHGLTSQQKSYPLVVARPDAASTLYLTTDMLAKLNIDHGYEIVDEDWQIDYGTANPALAQEMSHAVMNGRMRLAQRREEAPAKFAASQVRSFKPGPNLLDQVRSGKLAGTAMGTSVTSDTATHVSFGNRPLDAREIARLLEASQSRPMESTDASALSQGEGLPNMRGEGPQPDRYAEIDRQQALQQSQMSSGQQGPSQQSSAAMANQSQPNAAMSEDDQSPQAAGSEFSVASNGTSQQPTGATGTAANGNSMQANAKPGNSAGGGAGAPEEGPPGMAMVRTIHVTVSGQQLVVRSGRRTRASTAIPLDVGTKHAAQRFVRAIQAEVADWGIAGQGLYWKPVLDIAVGPGGEEVANSLATYLRQSGVEVRVARLP</sequence>
<dbReference type="AlphaFoldDB" id="A0A9X2FCV8"/>
<dbReference type="Proteomes" id="UP001155241">
    <property type="component" value="Unassembled WGS sequence"/>
</dbReference>
<evidence type="ECO:0000256" key="1">
    <source>
        <dbReference type="SAM" id="Coils"/>
    </source>
</evidence>
<evidence type="ECO:0008006" key="6">
    <source>
        <dbReference type="Google" id="ProtNLM"/>
    </source>
</evidence>
<evidence type="ECO:0000256" key="3">
    <source>
        <dbReference type="SAM" id="Phobius"/>
    </source>
</evidence>
<accession>A0A9X2FCV8</accession>
<keyword evidence="3" id="KW-0812">Transmembrane</keyword>
<feature type="compositionally biased region" description="Polar residues" evidence="2">
    <location>
        <begin position="460"/>
        <end position="484"/>
    </location>
</feature>
<keyword evidence="1" id="KW-0175">Coiled coil</keyword>
<reference evidence="4" key="1">
    <citation type="submission" date="2022-06" db="EMBL/GenBank/DDBJ databases">
        <title>Aeoliella straminimaris, a novel planctomycete from sediments.</title>
        <authorList>
            <person name="Vitorino I.R."/>
            <person name="Lage O.M."/>
        </authorList>
    </citation>
    <scope>NUCLEOTIDE SEQUENCE</scope>
    <source>
        <strain evidence="4">ICT_H6.2</strain>
    </source>
</reference>
<dbReference type="EMBL" id="JAMXLR010000024">
    <property type="protein sequence ID" value="MCO6043566.1"/>
    <property type="molecule type" value="Genomic_DNA"/>
</dbReference>
<feature type="compositionally biased region" description="Low complexity" evidence="2">
    <location>
        <begin position="412"/>
        <end position="445"/>
    </location>
</feature>
<name>A0A9X2FCV8_9BACT</name>
<keyword evidence="5" id="KW-1185">Reference proteome</keyword>
<gene>
    <name evidence="4" type="ORF">NG895_06570</name>
</gene>
<protein>
    <recommendedName>
        <fullName evidence="6">IncA protein</fullName>
    </recommendedName>
</protein>
<feature type="coiled-coil region" evidence="1">
    <location>
        <begin position="71"/>
        <end position="168"/>
    </location>
</feature>
<keyword evidence="3" id="KW-1133">Transmembrane helix</keyword>
<evidence type="ECO:0000313" key="5">
    <source>
        <dbReference type="Proteomes" id="UP001155241"/>
    </source>
</evidence>
<evidence type="ECO:0000256" key="2">
    <source>
        <dbReference type="SAM" id="MobiDB-lite"/>
    </source>
</evidence>
<dbReference type="RefSeq" id="WP_252851670.1">
    <property type="nucleotide sequence ID" value="NZ_JAMXLR010000024.1"/>
</dbReference>
<keyword evidence="3" id="KW-0472">Membrane</keyword>
<proteinExistence type="predicted"/>